<sequence>MKRIILLTAFLFTTTILAESFNQSKKILKEIYKDHQTTFYCGCKYNPLDKDNMIDRNSCGYVPRNELTKKGKENERANRIEWEHIMPAENFGKHLPCWKDGGRKACSKDPVFNKMEADMHNLVPAIGELNADRSNLRYGADKPKVGMYGECKFEVDFDTNRTYVRDEIKGDIARAYFYMSNTYNINLSDQERKLMEVWDKQDPIDEWEIEKNKRINKIKGL</sequence>
<gene>
    <name evidence="5" type="ORF">B0174_03900</name>
</gene>
<dbReference type="PANTHER" id="PTHR33607:SF2">
    <property type="entry name" value="ENDONUCLEASE-1"/>
    <property type="match status" value="1"/>
</dbReference>
<dbReference type="GO" id="GO:0016787">
    <property type="term" value="F:hydrolase activity"/>
    <property type="evidence" value="ECO:0007669"/>
    <property type="project" value="UniProtKB-KW"/>
</dbReference>
<comment type="caution">
    <text evidence="5">The sequence shown here is derived from an EMBL/GenBank/DDBJ whole genome shotgun (WGS) entry which is preliminary data.</text>
</comment>
<reference evidence="5 6" key="1">
    <citation type="submission" date="2017-02" db="EMBL/GenBank/DDBJ databases">
        <title>Arcobacter caeni sp. nov, a new Arcobacter species isolated from reclaimed water.</title>
        <authorList>
            <person name="Figueras M.J."/>
            <person name="Perez-Cataluna A."/>
            <person name="Salas-Masso N."/>
        </authorList>
    </citation>
    <scope>NUCLEOTIDE SEQUENCE [LARGE SCALE GENOMIC DNA]</scope>
    <source>
        <strain evidence="5 6">RW17-10</strain>
    </source>
</reference>
<evidence type="ECO:0000256" key="1">
    <source>
        <dbReference type="ARBA" id="ARBA00006429"/>
    </source>
</evidence>
<comment type="similarity">
    <text evidence="1">Belongs to the EndA/NucM nuclease family.</text>
</comment>
<dbReference type="Proteomes" id="UP000251135">
    <property type="component" value="Unassembled WGS sequence"/>
</dbReference>
<organism evidence="5 6">
    <name type="scientific">Arcobacter caeni</name>
    <dbReference type="NCBI Taxonomy" id="1912877"/>
    <lineage>
        <taxon>Bacteria</taxon>
        <taxon>Pseudomonadati</taxon>
        <taxon>Campylobacterota</taxon>
        <taxon>Epsilonproteobacteria</taxon>
        <taxon>Campylobacterales</taxon>
        <taxon>Arcobacteraceae</taxon>
        <taxon>Arcobacter</taxon>
    </lineage>
</organism>
<feature type="chain" id="PRO_5017075376" evidence="4">
    <location>
        <begin position="19"/>
        <end position="221"/>
    </location>
</feature>
<keyword evidence="6" id="KW-1185">Reference proteome</keyword>
<keyword evidence="2" id="KW-0540">Nuclease</keyword>
<dbReference type="SUPFAM" id="SSF54060">
    <property type="entry name" value="His-Me finger endonucleases"/>
    <property type="match status" value="1"/>
</dbReference>
<name>A0A363D2L2_9BACT</name>
<dbReference type="InterPro" id="IPR044925">
    <property type="entry name" value="His-Me_finger_sf"/>
</dbReference>
<dbReference type="AlphaFoldDB" id="A0A363D2L2"/>
<dbReference type="PANTHER" id="PTHR33607">
    <property type="entry name" value="ENDONUCLEASE-1"/>
    <property type="match status" value="1"/>
</dbReference>
<dbReference type="InterPro" id="IPR007346">
    <property type="entry name" value="Endonuclease-I"/>
</dbReference>
<keyword evidence="3" id="KW-0378">Hydrolase</keyword>
<dbReference type="Pfam" id="PF04231">
    <property type="entry name" value="Endonuclease_1"/>
    <property type="match status" value="1"/>
</dbReference>
<evidence type="ECO:0000256" key="2">
    <source>
        <dbReference type="ARBA" id="ARBA00022722"/>
    </source>
</evidence>
<feature type="signal peptide" evidence="4">
    <location>
        <begin position="1"/>
        <end position="18"/>
    </location>
</feature>
<accession>A0A363D2L2</accession>
<evidence type="ECO:0000256" key="4">
    <source>
        <dbReference type="SAM" id="SignalP"/>
    </source>
</evidence>
<proteinExistence type="inferred from homology"/>
<evidence type="ECO:0000256" key="3">
    <source>
        <dbReference type="ARBA" id="ARBA00022801"/>
    </source>
</evidence>
<protein>
    <submittedName>
        <fullName evidence="5">Uncharacterized protein</fullName>
    </submittedName>
</protein>
<dbReference type="GO" id="GO:0004518">
    <property type="term" value="F:nuclease activity"/>
    <property type="evidence" value="ECO:0007669"/>
    <property type="project" value="UniProtKB-KW"/>
</dbReference>
<dbReference type="OrthoDB" id="9800417at2"/>
<keyword evidence="4" id="KW-0732">Signal</keyword>
<dbReference type="EMBL" id="MUXE01000004">
    <property type="protein sequence ID" value="PUE65473.1"/>
    <property type="molecule type" value="Genomic_DNA"/>
</dbReference>
<dbReference type="RefSeq" id="WP_108558347.1">
    <property type="nucleotide sequence ID" value="NZ_MUXE01000004.1"/>
</dbReference>
<evidence type="ECO:0000313" key="5">
    <source>
        <dbReference type="EMBL" id="PUE65473.1"/>
    </source>
</evidence>
<evidence type="ECO:0000313" key="6">
    <source>
        <dbReference type="Proteomes" id="UP000251135"/>
    </source>
</evidence>